<gene>
    <name evidence="1" type="ORF">AB1Y20_017023</name>
</gene>
<evidence type="ECO:0000313" key="1">
    <source>
        <dbReference type="EMBL" id="KAL1495158.1"/>
    </source>
</evidence>
<reference evidence="1 2" key="1">
    <citation type="journal article" date="2024" name="Science">
        <title>Giant polyketide synthase enzymes in the biosynthesis of giant marine polyether toxins.</title>
        <authorList>
            <person name="Fallon T.R."/>
            <person name="Shende V.V."/>
            <person name="Wierzbicki I.H."/>
            <person name="Pendleton A.L."/>
            <person name="Watervoot N.F."/>
            <person name="Auber R.P."/>
            <person name="Gonzalez D.J."/>
            <person name="Wisecaver J.H."/>
            <person name="Moore B.S."/>
        </authorList>
    </citation>
    <scope>NUCLEOTIDE SEQUENCE [LARGE SCALE GENOMIC DNA]</scope>
    <source>
        <strain evidence="1 2">12B1</strain>
    </source>
</reference>
<organism evidence="1 2">
    <name type="scientific">Prymnesium parvum</name>
    <name type="common">Toxic golden alga</name>
    <dbReference type="NCBI Taxonomy" id="97485"/>
    <lineage>
        <taxon>Eukaryota</taxon>
        <taxon>Haptista</taxon>
        <taxon>Haptophyta</taxon>
        <taxon>Prymnesiophyceae</taxon>
        <taxon>Prymnesiales</taxon>
        <taxon>Prymnesiaceae</taxon>
        <taxon>Prymnesium</taxon>
    </lineage>
</organism>
<name>A0AB34IB99_PRYPA</name>
<accession>A0AB34IB99</accession>
<dbReference type="EMBL" id="JBGBPQ010000033">
    <property type="protein sequence ID" value="KAL1495158.1"/>
    <property type="molecule type" value="Genomic_DNA"/>
</dbReference>
<dbReference type="Proteomes" id="UP001515480">
    <property type="component" value="Unassembled WGS sequence"/>
</dbReference>
<proteinExistence type="predicted"/>
<keyword evidence="2" id="KW-1185">Reference proteome</keyword>
<sequence length="403" mass="43652">MTTITECFVGFAALNFSILNFPAYPTYFNEASYMQLAQAGQYYGPTDIEEYVRFATPSSPYFESLVGLDSQQDFAGIDTDGLCMFRTITKSRYLTSAPAVVANFDLLVMSKVHYNVSSTKIARTFIYYSEAFLDFFFAVLLNTDSLRQSVCTTMRDSCSSTWSLNGYSSISQCTSALSSLPVARGGLYHIDGKSQGCRALHAVFAALNPNHCPHISFAPQIDFKGAFKCQSSGLVDPATLFSSSDLSAYETFGQSIGFDSRFLTVTDVCSSDADCPPTYQCGAGSQCEPVPCAWWCNLYTCSFSSCVHCDAGTDHPCVSILEETVCAPWCNSWTCGLSLCEGCPVCAAIESQTYCHSWCNAYTCGLSSCTPCAVCSDLAAGALCASWCNAYTQDMSFCLGCPP</sequence>
<protein>
    <submittedName>
        <fullName evidence="1">Uncharacterized protein</fullName>
    </submittedName>
</protein>
<evidence type="ECO:0000313" key="2">
    <source>
        <dbReference type="Proteomes" id="UP001515480"/>
    </source>
</evidence>
<dbReference type="AlphaFoldDB" id="A0AB34IB99"/>
<comment type="caution">
    <text evidence="1">The sequence shown here is derived from an EMBL/GenBank/DDBJ whole genome shotgun (WGS) entry which is preliminary data.</text>
</comment>